<dbReference type="Gene3D" id="3.40.50.80">
    <property type="entry name" value="Nucleotide-binding domain of ferredoxin-NADP reductase (FNR) module"/>
    <property type="match status" value="1"/>
</dbReference>
<feature type="transmembrane region" description="Helical" evidence="15">
    <location>
        <begin position="288"/>
        <end position="309"/>
    </location>
</feature>
<evidence type="ECO:0000256" key="7">
    <source>
        <dbReference type="ARBA" id="ARBA00022827"/>
    </source>
</evidence>
<comment type="cofactor">
    <cofactor evidence="1">
        <name>FAD</name>
        <dbReference type="ChEBI" id="CHEBI:57692"/>
    </cofactor>
</comment>
<feature type="domain" description="FAD-binding 8" evidence="17">
    <location>
        <begin position="341"/>
        <end position="437"/>
    </location>
</feature>
<reference evidence="19 20" key="1">
    <citation type="submission" date="2019-01" db="EMBL/GenBank/DDBJ databases">
        <title>Draft Genome Sequencing of Zygosaccharomyces mellis Ca-7.</title>
        <authorList>
            <person name="Shiwa Y."/>
            <person name="Kanesaki Y."/>
            <person name="Ishige T."/>
            <person name="Mura K."/>
            <person name="Hori T."/>
            <person name="Tamura T."/>
        </authorList>
    </citation>
    <scope>NUCLEOTIDE SEQUENCE [LARGE SCALE GENOMIC DNA]</scope>
    <source>
        <strain evidence="19 20">Ca-7</strain>
    </source>
</reference>
<feature type="transmembrane region" description="Helical" evidence="15">
    <location>
        <begin position="70"/>
        <end position="90"/>
    </location>
</feature>
<keyword evidence="12" id="KW-0408">Iron</keyword>
<evidence type="ECO:0000256" key="14">
    <source>
        <dbReference type="ARBA" id="ARBA00023136"/>
    </source>
</evidence>
<dbReference type="Pfam" id="PF08022">
    <property type="entry name" value="FAD_binding_8"/>
    <property type="match status" value="1"/>
</dbReference>
<evidence type="ECO:0000256" key="4">
    <source>
        <dbReference type="ARBA" id="ARBA00022617"/>
    </source>
</evidence>
<dbReference type="GO" id="GO:0000293">
    <property type="term" value="F:ferric-chelate reductase activity"/>
    <property type="evidence" value="ECO:0007669"/>
    <property type="project" value="UniProtKB-ARBA"/>
</dbReference>
<keyword evidence="3" id="KW-0813">Transport</keyword>
<evidence type="ECO:0000256" key="12">
    <source>
        <dbReference type="ARBA" id="ARBA00023004"/>
    </source>
</evidence>
<feature type="transmembrane region" description="Helical" evidence="15">
    <location>
        <begin position="262"/>
        <end position="282"/>
    </location>
</feature>
<feature type="transmembrane region" description="Helical" evidence="15">
    <location>
        <begin position="149"/>
        <end position="169"/>
    </location>
</feature>
<dbReference type="InterPro" id="IPR013112">
    <property type="entry name" value="FAD-bd_8"/>
</dbReference>
<comment type="caution">
    <text evidence="19">The sequence shown here is derived from an EMBL/GenBank/DDBJ whole genome shotgun (WGS) entry which is preliminary data.</text>
</comment>
<gene>
    <name evidence="19" type="ORF">ZYGM_001221</name>
</gene>
<evidence type="ECO:0000256" key="13">
    <source>
        <dbReference type="ARBA" id="ARBA00023065"/>
    </source>
</evidence>
<evidence type="ECO:0000256" key="2">
    <source>
        <dbReference type="ARBA" id="ARBA00004141"/>
    </source>
</evidence>
<evidence type="ECO:0000259" key="17">
    <source>
        <dbReference type="Pfam" id="PF08022"/>
    </source>
</evidence>
<dbReference type="GO" id="GO:0015677">
    <property type="term" value="P:copper ion import"/>
    <property type="evidence" value="ECO:0007669"/>
    <property type="project" value="TreeGrafter"/>
</dbReference>
<dbReference type="OrthoDB" id="4494341at2759"/>
<dbReference type="EMBL" id="BIMX01000005">
    <property type="protein sequence ID" value="GCE98397.1"/>
    <property type="molecule type" value="Genomic_DNA"/>
</dbReference>
<dbReference type="GO" id="GO:0006826">
    <property type="term" value="P:iron ion transport"/>
    <property type="evidence" value="ECO:0007669"/>
    <property type="project" value="TreeGrafter"/>
</dbReference>
<dbReference type="CDD" id="cd06186">
    <property type="entry name" value="NOX_Duox_like_FAD_NADP"/>
    <property type="match status" value="1"/>
</dbReference>
<evidence type="ECO:0000256" key="6">
    <source>
        <dbReference type="ARBA" id="ARBA00022692"/>
    </source>
</evidence>
<evidence type="ECO:0000256" key="11">
    <source>
        <dbReference type="ARBA" id="ARBA00023002"/>
    </source>
</evidence>
<protein>
    <recommendedName>
        <fullName evidence="21">FAD-binding FR-type domain-containing protein</fullName>
    </recommendedName>
</protein>
<keyword evidence="20" id="KW-1185">Reference proteome</keyword>
<dbReference type="GO" id="GO:0005886">
    <property type="term" value="C:plasma membrane"/>
    <property type="evidence" value="ECO:0007669"/>
    <property type="project" value="TreeGrafter"/>
</dbReference>
<dbReference type="SFLD" id="SFLDG01168">
    <property type="entry name" value="Ferric_reductase_subgroup_(FRE"/>
    <property type="match status" value="1"/>
</dbReference>
<keyword evidence="14 15" id="KW-0472">Membrane</keyword>
<evidence type="ECO:0000256" key="5">
    <source>
        <dbReference type="ARBA" id="ARBA00022630"/>
    </source>
</evidence>
<evidence type="ECO:0000313" key="19">
    <source>
        <dbReference type="EMBL" id="GCE98397.1"/>
    </source>
</evidence>
<feature type="domain" description="Ferric oxidoreductase" evidence="16">
    <location>
        <begin position="192"/>
        <end position="306"/>
    </location>
</feature>
<evidence type="ECO:0000256" key="3">
    <source>
        <dbReference type="ARBA" id="ARBA00022448"/>
    </source>
</evidence>
<organism evidence="19 20">
    <name type="scientific">Zygosaccharomyces mellis</name>
    <dbReference type="NCBI Taxonomy" id="42258"/>
    <lineage>
        <taxon>Eukaryota</taxon>
        <taxon>Fungi</taxon>
        <taxon>Dikarya</taxon>
        <taxon>Ascomycota</taxon>
        <taxon>Saccharomycotina</taxon>
        <taxon>Saccharomycetes</taxon>
        <taxon>Saccharomycetales</taxon>
        <taxon>Saccharomycetaceae</taxon>
        <taxon>Zygosaccharomyces</taxon>
    </lineage>
</organism>
<evidence type="ECO:0008006" key="21">
    <source>
        <dbReference type="Google" id="ProtNLM"/>
    </source>
</evidence>
<sequence>MRNSSWIAFILFLLSELLNVNLFYCIKTSRRYRLSVMTQYALIREAASQQSDAVAANKTMEKWYLNYHRGWWWGSGLMGYWAFLVLMSSIENLGGKFFPHASMKVKQRIGQLAPIRWFRRIVTIPALFNGKHTERNFIGGVIPTRFESLVIFIYFVFVVLGESVNIYYYDKFTWYTDKKTQIARYVGDRSAIITCFIVIPAFLFAGRNNFLLWLTGWKMSTFYAFHKWLARMAIFSAFVHTITMFEVMKWSHSISKVKMDEWWIWGAIAMTSGGVIFVQSFPYLRAKLYDAFLFCHIVLAAFWLVGMWIHVRDLTCGQYAYACAAVWVFDRFLRILRIASFGIRQAHLELISDEIVVMTVPGLAPLKKPTPGSFGYVHFLDSWFFFQSHPFSLIMDGDDVKFLIKGKNGITKRLINNMRSLPHGRCTQRILLEAFYGEYKNAYAYDQVLVIAGGNGVVGLYEYIKDISDKKCQGKSHTKYVKFYWVIRHWHSIDWLYPQLKKLQSFEFVQPIVYVTKYSDYKIGDRFVYNNGNDSSKESTLEAKRSEIAEDAKDSAIEKVLSHYKTATAETSEIMVDAQEFINRIMEDLPHVQFRSDRPNVGQLIHDDIQEAGPQDNVAVLSCAINQMCDDVRKTVAQEVSSSRSGRIDLVELLQVW</sequence>
<comment type="subcellular location">
    <subcellularLocation>
        <location evidence="2">Membrane</location>
        <topology evidence="2">Multi-pass membrane protein</topology>
    </subcellularLocation>
</comment>
<name>A0A4C2E2H8_9SACH</name>
<keyword evidence="4" id="KW-0349">Heme</keyword>
<keyword evidence="5" id="KW-0285">Flavoprotein</keyword>
<proteinExistence type="predicted"/>
<keyword evidence="4" id="KW-0479">Metal-binding</keyword>
<feature type="transmembrane region" description="Helical" evidence="15">
    <location>
        <begin position="6"/>
        <end position="26"/>
    </location>
</feature>
<feature type="transmembrane region" description="Helical" evidence="15">
    <location>
        <begin position="190"/>
        <end position="208"/>
    </location>
</feature>
<dbReference type="PANTHER" id="PTHR32361">
    <property type="entry name" value="FERRIC/CUPRIC REDUCTASE TRANSMEMBRANE COMPONENT"/>
    <property type="match status" value="1"/>
</dbReference>
<keyword evidence="7" id="KW-0274">FAD</keyword>
<keyword evidence="6 15" id="KW-0812">Transmembrane</keyword>
<keyword evidence="11" id="KW-0560">Oxidoreductase</keyword>
<dbReference type="GO" id="GO:0006879">
    <property type="term" value="P:intracellular iron ion homeostasis"/>
    <property type="evidence" value="ECO:0007669"/>
    <property type="project" value="TreeGrafter"/>
</dbReference>
<accession>A0A4C2E2H8</accession>
<evidence type="ECO:0000256" key="9">
    <source>
        <dbReference type="ARBA" id="ARBA00022982"/>
    </source>
</evidence>
<dbReference type="AlphaFoldDB" id="A0A4C2E2H8"/>
<evidence type="ECO:0000259" key="18">
    <source>
        <dbReference type="Pfam" id="PF08030"/>
    </source>
</evidence>
<keyword evidence="10 15" id="KW-1133">Transmembrane helix</keyword>
<keyword evidence="8" id="KW-0521">NADP</keyword>
<feature type="domain" description="Ferric reductase NAD binding" evidence="18">
    <location>
        <begin position="445"/>
        <end position="636"/>
    </location>
</feature>
<dbReference type="InterPro" id="IPR051410">
    <property type="entry name" value="Ferric/Cupric_Reductase"/>
</dbReference>
<dbReference type="Pfam" id="PF01794">
    <property type="entry name" value="Ferric_reduct"/>
    <property type="match status" value="1"/>
</dbReference>
<dbReference type="InterPro" id="IPR039261">
    <property type="entry name" value="FNR_nucleotide-bd"/>
</dbReference>
<evidence type="ECO:0000313" key="20">
    <source>
        <dbReference type="Proteomes" id="UP000301737"/>
    </source>
</evidence>
<dbReference type="Proteomes" id="UP000301737">
    <property type="component" value="Unassembled WGS sequence"/>
</dbReference>
<dbReference type="PANTHER" id="PTHR32361:SF9">
    <property type="entry name" value="FERRIC REDUCTASE TRANSMEMBRANE COMPONENT 3-RELATED"/>
    <property type="match status" value="1"/>
</dbReference>
<keyword evidence="13" id="KW-0406">Ion transport</keyword>
<dbReference type="InterPro" id="IPR013121">
    <property type="entry name" value="Fe_red_NAD-bd_6"/>
</dbReference>
<keyword evidence="9" id="KW-0249">Electron transport</keyword>
<evidence type="ECO:0000256" key="1">
    <source>
        <dbReference type="ARBA" id="ARBA00001974"/>
    </source>
</evidence>
<dbReference type="InterPro" id="IPR013130">
    <property type="entry name" value="Fe3_Rdtase_TM_dom"/>
</dbReference>
<evidence type="ECO:0000259" key="16">
    <source>
        <dbReference type="Pfam" id="PF01794"/>
    </source>
</evidence>
<evidence type="ECO:0000256" key="10">
    <source>
        <dbReference type="ARBA" id="ARBA00022989"/>
    </source>
</evidence>
<evidence type="ECO:0000256" key="8">
    <source>
        <dbReference type="ARBA" id="ARBA00022857"/>
    </source>
</evidence>
<dbReference type="Pfam" id="PF08030">
    <property type="entry name" value="NAD_binding_6"/>
    <property type="match status" value="1"/>
</dbReference>
<evidence type="ECO:0000256" key="15">
    <source>
        <dbReference type="SAM" id="Phobius"/>
    </source>
</evidence>
<dbReference type="SFLD" id="SFLDS00052">
    <property type="entry name" value="Ferric_Reductase_Domain"/>
    <property type="match status" value="1"/>
</dbReference>